<dbReference type="GO" id="GO:0042777">
    <property type="term" value="P:proton motive force-driven plasma membrane ATP synthesis"/>
    <property type="evidence" value="ECO:0007669"/>
    <property type="project" value="UniProtKB-UniRule"/>
</dbReference>
<dbReference type="Pfam" id="PF00231">
    <property type="entry name" value="ATP-synt"/>
    <property type="match status" value="1"/>
</dbReference>
<evidence type="ECO:0000313" key="12">
    <source>
        <dbReference type="Proteomes" id="UP000285138"/>
    </source>
</evidence>
<keyword evidence="7 10" id="KW-0472">Membrane</keyword>
<evidence type="ECO:0000256" key="9">
    <source>
        <dbReference type="ARBA" id="ARBA00023310"/>
    </source>
</evidence>
<evidence type="ECO:0000256" key="2">
    <source>
        <dbReference type="ARBA" id="ARBA00004170"/>
    </source>
</evidence>
<gene>
    <name evidence="10 11" type="primary">atpG</name>
    <name evidence="11" type="ORF">D5R97_04015</name>
</gene>
<accession>A0A424YFZ0</accession>
<name>A0A424YFZ0_9FIRM</name>
<dbReference type="AlphaFoldDB" id="A0A424YFZ0"/>
<organism evidence="11 12">
    <name type="scientific">Candidatus Syntrophonatronum acetioxidans</name>
    <dbReference type="NCBI Taxonomy" id="1795816"/>
    <lineage>
        <taxon>Bacteria</taxon>
        <taxon>Bacillati</taxon>
        <taxon>Bacillota</taxon>
        <taxon>Clostridia</taxon>
        <taxon>Eubacteriales</taxon>
        <taxon>Syntrophomonadaceae</taxon>
        <taxon>Candidatus Syntrophonatronum</taxon>
    </lineage>
</organism>
<dbReference type="InterPro" id="IPR000131">
    <property type="entry name" value="ATP_synth_F1_gsu"/>
</dbReference>
<dbReference type="InterPro" id="IPR035968">
    <property type="entry name" value="ATP_synth_F1_ATPase_gsu"/>
</dbReference>
<keyword evidence="6 10" id="KW-0406">Ion transport</keyword>
<evidence type="ECO:0000256" key="3">
    <source>
        <dbReference type="ARBA" id="ARBA00007681"/>
    </source>
</evidence>
<comment type="subcellular location">
    <subcellularLocation>
        <location evidence="10">Cell membrane</location>
        <topology evidence="10">Peripheral membrane protein</topology>
    </subcellularLocation>
    <subcellularLocation>
        <location evidence="2">Membrane</location>
        <topology evidence="2">Peripheral membrane protein</topology>
    </subcellularLocation>
</comment>
<evidence type="ECO:0000256" key="7">
    <source>
        <dbReference type="ARBA" id="ARBA00023136"/>
    </source>
</evidence>
<dbReference type="GO" id="GO:0016787">
    <property type="term" value="F:hydrolase activity"/>
    <property type="evidence" value="ECO:0007669"/>
    <property type="project" value="UniProtKB-KW"/>
</dbReference>
<evidence type="ECO:0000256" key="4">
    <source>
        <dbReference type="ARBA" id="ARBA00022448"/>
    </source>
</evidence>
<proteinExistence type="inferred from homology"/>
<dbReference type="PANTHER" id="PTHR11693">
    <property type="entry name" value="ATP SYNTHASE GAMMA CHAIN"/>
    <property type="match status" value="1"/>
</dbReference>
<dbReference type="HAMAP" id="MF_00815">
    <property type="entry name" value="ATP_synth_gamma_bact"/>
    <property type="match status" value="1"/>
</dbReference>
<evidence type="ECO:0000256" key="1">
    <source>
        <dbReference type="ARBA" id="ARBA00003456"/>
    </source>
</evidence>
<evidence type="ECO:0000256" key="10">
    <source>
        <dbReference type="HAMAP-Rule" id="MF_00815"/>
    </source>
</evidence>
<keyword evidence="5 10" id="KW-0375">Hydrogen ion transport</keyword>
<dbReference type="NCBIfam" id="TIGR01146">
    <property type="entry name" value="ATPsyn_F1gamma"/>
    <property type="match status" value="1"/>
</dbReference>
<keyword evidence="11" id="KW-0378">Hydrolase</keyword>
<comment type="function">
    <text evidence="1 10">Produces ATP from ADP in the presence of a proton gradient across the membrane. The gamma chain is believed to be important in regulating ATPase activity and the flow of protons through the CF(0) complex.</text>
</comment>
<dbReference type="GO" id="GO:0045259">
    <property type="term" value="C:proton-transporting ATP synthase complex"/>
    <property type="evidence" value="ECO:0007669"/>
    <property type="project" value="UniProtKB-KW"/>
</dbReference>
<dbReference type="Proteomes" id="UP000285138">
    <property type="component" value="Unassembled WGS sequence"/>
</dbReference>
<dbReference type="GO" id="GO:0005524">
    <property type="term" value="F:ATP binding"/>
    <property type="evidence" value="ECO:0007669"/>
    <property type="project" value="UniProtKB-UniRule"/>
</dbReference>
<dbReference type="EMBL" id="QZAA01000111">
    <property type="protein sequence ID" value="RQD76756.1"/>
    <property type="molecule type" value="Genomic_DNA"/>
</dbReference>
<dbReference type="Gene3D" id="1.10.287.80">
    <property type="entry name" value="ATP synthase, gamma subunit, helix hairpin domain"/>
    <property type="match status" value="1"/>
</dbReference>
<evidence type="ECO:0000256" key="6">
    <source>
        <dbReference type="ARBA" id="ARBA00023065"/>
    </source>
</evidence>
<comment type="similarity">
    <text evidence="3 10">Belongs to the ATPase gamma chain family.</text>
</comment>
<sequence length="289" mass="33160">MKALREIRRRIRSVKNTQQITRAMEMVAAAKLRRAQERAESARPYAEQMKGIVSRLVSHMPNLQHELVEQREVKNSGFLVIAADRGLCGGYNSGLVRFATSYMEDPAKTKVTAVGKKSRDYYKRRNYELFSAHLDIEDYPEWRRVKDIGQEVVQGFREEEFDELFLVYTEFINPARQEPRIVKLLPMEPVSEEAEQEEKKGARALYSFEPDEATIIQDLLPKYIENLIYHALLEAKASEHAARMTAMRNATDNADEMIDSLTMQLNRARQASITQEILEVSNAAMAAEG</sequence>
<keyword evidence="9 10" id="KW-0066">ATP synthesis</keyword>
<comment type="subunit">
    <text evidence="10">F-type ATPases have 2 components, CF(1) - the catalytic core - and CF(0) - the membrane proton channel. CF(1) has five subunits: alpha(3), beta(3), gamma(1), delta(1), epsilon(1). CF(0) has three main subunits: a, b and c.</text>
</comment>
<dbReference type="CDD" id="cd12151">
    <property type="entry name" value="F1-ATPase_gamma"/>
    <property type="match status" value="1"/>
</dbReference>
<keyword evidence="4 10" id="KW-0813">Transport</keyword>
<evidence type="ECO:0000256" key="8">
    <source>
        <dbReference type="ARBA" id="ARBA00023196"/>
    </source>
</evidence>
<dbReference type="SUPFAM" id="SSF52943">
    <property type="entry name" value="ATP synthase (F1-ATPase), gamma subunit"/>
    <property type="match status" value="1"/>
</dbReference>
<keyword evidence="8 10" id="KW-0139">CF(1)</keyword>
<reference evidence="11 12" key="1">
    <citation type="submission" date="2018-08" db="EMBL/GenBank/DDBJ databases">
        <title>The metabolism and importance of syntrophic acetate oxidation coupled to methane or sulfide production in haloalkaline environments.</title>
        <authorList>
            <person name="Timmers P.H.A."/>
            <person name="Vavourakis C.D."/>
            <person name="Sorokin D.Y."/>
            <person name="Sinninghe Damste J.S."/>
            <person name="Muyzer G."/>
            <person name="Stams A.J.M."/>
            <person name="Plugge C.M."/>
        </authorList>
    </citation>
    <scope>NUCLEOTIDE SEQUENCE [LARGE SCALE GENOMIC DNA]</scope>
    <source>
        <strain evidence="11">MSAO_Bac1</strain>
    </source>
</reference>
<dbReference type="PRINTS" id="PR00126">
    <property type="entry name" value="ATPASEGAMMA"/>
</dbReference>
<comment type="caution">
    <text evidence="11">The sequence shown here is derived from an EMBL/GenBank/DDBJ whole genome shotgun (WGS) entry which is preliminary data.</text>
</comment>
<evidence type="ECO:0000256" key="5">
    <source>
        <dbReference type="ARBA" id="ARBA00022781"/>
    </source>
</evidence>
<dbReference type="PANTHER" id="PTHR11693:SF22">
    <property type="entry name" value="ATP SYNTHASE SUBUNIT GAMMA, MITOCHONDRIAL"/>
    <property type="match status" value="1"/>
</dbReference>
<protein>
    <recommendedName>
        <fullName evidence="10">ATP synthase gamma chain</fullName>
    </recommendedName>
    <alternativeName>
        <fullName evidence="10">ATP synthase F1 sector gamma subunit</fullName>
    </alternativeName>
    <alternativeName>
        <fullName evidence="10">F-ATPase gamma subunit</fullName>
    </alternativeName>
</protein>
<evidence type="ECO:0000313" key="11">
    <source>
        <dbReference type="EMBL" id="RQD76756.1"/>
    </source>
</evidence>
<dbReference type="GO" id="GO:0005886">
    <property type="term" value="C:plasma membrane"/>
    <property type="evidence" value="ECO:0007669"/>
    <property type="project" value="UniProtKB-SubCell"/>
</dbReference>
<dbReference type="Gene3D" id="3.40.1380.10">
    <property type="match status" value="1"/>
</dbReference>
<dbReference type="GO" id="GO:0046933">
    <property type="term" value="F:proton-transporting ATP synthase activity, rotational mechanism"/>
    <property type="evidence" value="ECO:0007669"/>
    <property type="project" value="UniProtKB-UniRule"/>
</dbReference>
<keyword evidence="10" id="KW-1003">Cell membrane</keyword>